<dbReference type="EMBL" id="AE013598">
    <property type="protein sequence ID" value="AAW75344.1"/>
    <property type="molecule type" value="Genomic_DNA"/>
</dbReference>
<gene>
    <name evidence="7" type="primary">tnpX1</name>
    <name evidence="7" type="ordered locus">XOO2090</name>
</gene>
<evidence type="ECO:0000256" key="2">
    <source>
        <dbReference type="ARBA" id="ARBA00010961"/>
    </source>
</evidence>
<proteinExistence type="inferred from homology"/>
<accession>Q5H127</accession>
<sequence length="422" mass="45873">MTSDWPGPERSRQVELDKTMLDELTSGCKTPQDVEKLFSQMLQHMINRSLEAEMQAHVGHAPHGRSGGNVRNGKSRKTVQSALGELQIETPRDRAGTFAPQLVKKRQVRLAGMEEKILALYARGMTTRDIESALVDVYGVEISHGLIAQVTDAVQEEARAWQSRPLEAIYPIVWLDGIVVKVQHNKQVINKAAHVVLGVNLRGEKEVLGLWLAEHEGAQYWLSVLTELLSMRRARHLHRLHGWLEGPARSGASGVSADAHATVHCAFGAGQPALRQRRRQQGGCGCAQAHLSVGHGGRSGGGTGGAGHAVGRQIPCGGPLVAGQLGQHHPVLAVRAADPQGDLHHQCHRIVEHGHAQAHPQPAYFPQRRFGAQIVVFGRARGIEELAVHPSLETGSAKLPGDVRRRTRADECAMKNLVTQLA</sequence>
<dbReference type="GO" id="GO:0004803">
    <property type="term" value="F:transposase activity"/>
    <property type="evidence" value="ECO:0007669"/>
    <property type="project" value="UniProtKB-UniRule"/>
</dbReference>
<keyword evidence="4 6" id="KW-0238">DNA-binding</keyword>
<organism evidence="7 8">
    <name type="scientific">Xanthomonas oryzae pv. oryzae (strain KACC10331 / KXO85)</name>
    <dbReference type="NCBI Taxonomy" id="291331"/>
    <lineage>
        <taxon>Bacteria</taxon>
        <taxon>Pseudomonadati</taxon>
        <taxon>Pseudomonadota</taxon>
        <taxon>Gammaproteobacteria</taxon>
        <taxon>Lysobacterales</taxon>
        <taxon>Lysobacteraceae</taxon>
        <taxon>Xanthomonas</taxon>
    </lineage>
</organism>
<dbReference type="KEGG" id="xoo:XOO2090"/>
<evidence type="ECO:0000313" key="7">
    <source>
        <dbReference type="EMBL" id="AAW75344.1"/>
    </source>
</evidence>
<dbReference type="HOGENOM" id="CLU_650442_0_0_6"/>
<evidence type="ECO:0000256" key="6">
    <source>
        <dbReference type="RuleBase" id="RU365089"/>
    </source>
</evidence>
<evidence type="ECO:0000256" key="3">
    <source>
        <dbReference type="ARBA" id="ARBA00022578"/>
    </source>
</evidence>
<name>Q5H127_XANOR</name>
<dbReference type="Pfam" id="PF00872">
    <property type="entry name" value="Transposase_mut"/>
    <property type="match status" value="1"/>
</dbReference>
<evidence type="ECO:0000256" key="4">
    <source>
        <dbReference type="ARBA" id="ARBA00023125"/>
    </source>
</evidence>
<dbReference type="Proteomes" id="UP000006735">
    <property type="component" value="Chromosome"/>
</dbReference>
<evidence type="ECO:0000313" key="8">
    <source>
        <dbReference type="Proteomes" id="UP000006735"/>
    </source>
</evidence>
<comment type="function">
    <text evidence="1 6">Required for the transposition of the insertion element.</text>
</comment>
<keyword evidence="5 6" id="KW-0233">DNA recombination</keyword>
<dbReference type="PANTHER" id="PTHR33217:SF5">
    <property type="entry name" value="MUTATOR FAMILY TRANSPOSASE"/>
    <property type="match status" value="1"/>
</dbReference>
<dbReference type="STRING" id="291331.XOO2090"/>
<dbReference type="GO" id="GO:0006313">
    <property type="term" value="P:DNA transposition"/>
    <property type="evidence" value="ECO:0007669"/>
    <property type="project" value="UniProtKB-UniRule"/>
</dbReference>
<evidence type="ECO:0000256" key="5">
    <source>
        <dbReference type="ARBA" id="ARBA00023172"/>
    </source>
</evidence>
<evidence type="ECO:0000256" key="1">
    <source>
        <dbReference type="ARBA" id="ARBA00002190"/>
    </source>
</evidence>
<reference evidence="7 8" key="1">
    <citation type="journal article" date="2005" name="Nucleic Acids Res.">
        <title>The genome sequence of Xanthomonas oryzae pathovar oryzae KACC10331, the bacterial blight pathogen of rice.</title>
        <authorList>
            <person name="Lee B.M."/>
            <person name="Park Y.J."/>
            <person name="Park D.S."/>
            <person name="Kang H.W."/>
            <person name="Kim J.G."/>
            <person name="Song E.S."/>
            <person name="Park I.C."/>
            <person name="Yoon U.H."/>
            <person name="Hahn J.H."/>
            <person name="Koo B.S."/>
            <person name="Lee G.B."/>
            <person name="Kim H."/>
            <person name="Park H.S."/>
            <person name="Yoon K.O."/>
            <person name="Kim J.H."/>
            <person name="Jung C.H."/>
            <person name="Koh N.H."/>
            <person name="Seo J.S."/>
            <person name="Go S.J."/>
        </authorList>
    </citation>
    <scope>NUCLEOTIDE SEQUENCE [LARGE SCALE GENOMIC DNA]</scope>
    <source>
        <strain evidence="8">KACC10331 / KXO85</strain>
    </source>
</reference>
<dbReference type="AlphaFoldDB" id="Q5H127"/>
<dbReference type="NCBIfam" id="NF033543">
    <property type="entry name" value="transpos_IS256"/>
    <property type="match status" value="1"/>
</dbReference>
<keyword evidence="8" id="KW-1185">Reference proteome</keyword>
<keyword evidence="3 6" id="KW-0815">Transposition</keyword>
<keyword evidence="6" id="KW-0814">Transposable element</keyword>
<dbReference type="InterPro" id="IPR001207">
    <property type="entry name" value="Transposase_mutator"/>
</dbReference>
<protein>
    <recommendedName>
        <fullName evidence="6">Mutator family transposase</fullName>
    </recommendedName>
</protein>
<comment type="similarity">
    <text evidence="2 6">Belongs to the transposase mutator family.</text>
</comment>
<dbReference type="PANTHER" id="PTHR33217">
    <property type="entry name" value="TRANSPOSASE FOR INSERTION SEQUENCE ELEMENT IS1081"/>
    <property type="match status" value="1"/>
</dbReference>
<dbReference type="GO" id="GO:0003677">
    <property type="term" value="F:DNA binding"/>
    <property type="evidence" value="ECO:0007669"/>
    <property type="project" value="UniProtKB-UniRule"/>
</dbReference>